<protein>
    <submittedName>
        <fullName evidence="1">Uncharacterized protein</fullName>
    </submittedName>
</protein>
<proteinExistence type="predicted"/>
<keyword evidence="2" id="KW-1185">Reference proteome</keyword>
<dbReference type="AlphaFoldDB" id="A0A9P6T807"/>
<evidence type="ECO:0000313" key="2">
    <source>
        <dbReference type="Proteomes" id="UP000886653"/>
    </source>
</evidence>
<evidence type="ECO:0000313" key="1">
    <source>
        <dbReference type="EMBL" id="KAG0142506.1"/>
    </source>
</evidence>
<name>A0A9P6T807_9BASI</name>
<gene>
    <name evidence="1" type="ORF">CROQUDRAFT_717642</name>
</gene>
<comment type="caution">
    <text evidence="1">The sequence shown here is derived from an EMBL/GenBank/DDBJ whole genome shotgun (WGS) entry which is preliminary data.</text>
</comment>
<dbReference type="Proteomes" id="UP000886653">
    <property type="component" value="Unassembled WGS sequence"/>
</dbReference>
<organism evidence="1 2">
    <name type="scientific">Cronartium quercuum f. sp. fusiforme G11</name>
    <dbReference type="NCBI Taxonomy" id="708437"/>
    <lineage>
        <taxon>Eukaryota</taxon>
        <taxon>Fungi</taxon>
        <taxon>Dikarya</taxon>
        <taxon>Basidiomycota</taxon>
        <taxon>Pucciniomycotina</taxon>
        <taxon>Pucciniomycetes</taxon>
        <taxon>Pucciniales</taxon>
        <taxon>Coleosporiaceae</taxon>
        <taxon>Cronartium</taxon>
    </lineage>
</organism>
<reference evidence="1" key="1">
    <citation type="submission" date="2013-11" db="EMBL/GenBank/DDBJ databases">
        <title>Genome sequence of the fusiform rust pathogen reveals effectors for host alternation and coevolution with pine.</title>
        <authorList>
            <consortium name="DOE Joint Genome Institute"/>
            <person name="Smith K."/>
            <person name="Pendleton A."/>
            <person name="Kubisiak T."/>
            <person name="Anderson C."/>
            <person name="Salamov A."/>
            <person name="Aerts A."/>
            <person name="Riley R."/>
            <person name="Clum A."/>
            <person name="Lindquist E."/>
            <person name="Ence D."/>
            <person name="Campbell M."/>
            <person name="Kronenberg Z."/>
            <person name="Feau N."/>
            <person name="Dhillon B."/>
            <person name="Hamelin R."/>
            <person name="Burleigh J."/>
            <person name="Smith J."/>
            <person name="Yandell M."/>
            <person name="Nelson C."/>
            <person name="Grigoriev I."/>
            <person name="Davis J."/>
        </authorList>
    </citation>
    <scope>NUCLEOTIDE SEQUENCE</scope>
    <source>
        <strain evidence="1">G11</strain>
    </source>
</reference>
<accession>A0A9P6T807</accession>
<sequence>MSLHGGQRLAIKSDIYPRQNDYFATHVEVHIAQCAKASIAACHMLVAAAGKRDKECFPSKHFDGLYKEFCVDCTFSLALPCVVILHYGHEGYHHIPFVVLAMKGIAMQQFDDNPRGLVYSRAASRFSLRSPCSQGGLWDNTRTTSGNSVRWMMSWTVPPTVDDKLYFVYVFVCS</sequence>
<dbReference type="EMBL" id="MU167346">
    <property type="protein sequence ID" value="KAG0142506.1"/>
    <property type="molecule type" value="Genomic_DNA"/>
</dbReference>